<dbReference type="EMBL" id="CAJVCE010000006">
    <property type="protein sequence ID" value="CAG7640384.1"/>
    <property type="molecule type" value="Genomic_DNA"/>
</dbReference>
<organism evidence="1 2">
    <name type="scientific">Paenibacillus allorhizosphaerae</name>
    <dbReference type="NCBI Taxonomy" id="2849866"/>
    <lineage>
        <taxon>Bacteria</taxon>
        <taxon>Bacillati</taxon>
        <taxon>Bacillota</taxon>
        <taxon>Bacilli</taxon>
        <taxon>Bacillales</taxon>
        <taxon>Paenibacillaceae</taxon>
        <taxon>Paenibacillus</taxon>
    </lineage>
</organism>
<dbReference type="Proteomes" id="UP000730618">
    <property type="component" value="Unassembled WGS sequence"/>
</dbReference>
<evidence type="ECO:0000313" key="1">
    <source>
        <dbReference type="EMBL" id="CAG7640384.1"/>
    </source>
</evidence>
<proteinExistence type="predicted"/>
<evidence type="ECO:0000313" key="2">
    <source>
        <dbReference type="Proteomes" id="UP000730618"/>
    </source>
</evidence>
<comment type="caution">
    <text evidence="1">The sequence shown here is derived from an EMBL/GenBank/DDBJ whole genome shotgun (WGS) entry which is preliminary data.</text>
</comment>
<sequence>MHVRMGYATRLHTSNNQMEDPLGCSRSLTICRSYMSNIGRREWRFSVFHAINSANKSPGAIKKRPNFVKSTMA</sequence>
<name>A0ABM8VH00_9BACL</name>
<protein>
    <submittedName>
        <fullName evidence="1">Uncharacterized protein</fullName>
    </submittedName>
</protein>
<accession>A0ABM8VH00</accession>
<reference evidence="1 2" key="1">
    <citation type="submission" date="2021-06" db="EMBL/GenBank/DDBJ databases">
        <authorList>
            <person name="Criscuolo A."/>
        </authorList>
    </citation>
    <scope>NUCLEOTIDE SEQUENCE [LARGE SCALE GENOMIC DNA]</scope>
    <source>
        <strain evidence="2">CIP 111802</strain>
    </source>
</reference>
<keyword evidence="2" id="KW-1185">Reference proteome</keyword>
<gene>
    <name evidence="1" type="ORF">PAECIP111802_02642</name>
</gene>